<dbReference type="PROSITE" id="PS51634">
    <property type="entry name" value="CRC"/>
    <property type="match status" value="1"/>
</dbReference>
<evidence type="ECO:0000256" key="1">
    <source>
        <dbReference type="ARBA" id="ARBA00004123"/>
    </source>
</evidence>
<dbReference type="AlphaFoldDB" id="A0ABD3WST7"/>
<proteinExistence type="inferred from homology"/>
<dbReference type="PANTHER" id="PTHR12446">
    <property type="entry name" value="TESMIN/TSO1-RELATED"/>
    <property type="match status" value="1"/>
</dbReference>
<evidence type="ECO:0000256" key="3">
    <source>
        <dbReference type="ARBA" id="ARBA00023242"/>
    </source>
</evidence>
<feature type="compositionally biased region" description="Low complexity" evidence="4">
    <location>
        <begin position="71"/>
        <end position="85"/>
    </location>
</feature>
<evidence type="ECO:0000256" key="2">
    <source>
        <dbReference type="ARBA" id="ARBA00007267"/>
    </source>
</evidence>
<dbReference type="SMART" id="SM01114">
    <property type="entry name" value="CXC"/>
    <property type="match status" value="2"/>
</dbReference>
<feature type="domain" description="CRC" evidence="5">
    <location>
        <begin position="500"/>
        <end position="613"/>
    </location>
</feature>
<keyword evidence="3" id="KW-0539">Nucleus</keyword>
<dbReference type="Pfam" id="PF03638">
    <property type="entry name" value="TCR"/>
    <property type="match status" value="2"/>
</dbReference>
<evidence type="ECO:0000313" key="7">
    <source>
        <dbReference type="Proteomes" id="UP001634394"/>
    </source>
</evidence>
<comment type="similarity">
    <text evidence="2">Belongs to the lin-54 family.</text>
</comment>
<evidence type="ECO:0000259" key="5">
    <source>
        <dbReference type="PROSITE" id="PS51634"/>
    </source>
</evidence>
<dbReference type="Proteomes" id="UP001634394">
    <property type="component" value="Unassembled WGS sequence"/>
</dbReference>
<sequence>MSGSQKIRQKALWDGNGGRVILNKYRMPAQGTGIDKDEKVHVVAVDSLTGEIGTELTSLTEDSNFSHSDDLNSQSSFSSSLTNASDGSLKNGEEKIEGGVTLEVVSGSSSGSSFSDVVHALSGRRAAITTLSTNSSETLSDNRKSQKRTLPKSANTSPVVTKVIITKNPATSQPQAIPIQLGQYGGQTVTIAPGAAGTNIVPHVHGQAATPTKTITISQHGIVSPVKHIQMATLTQSGSPKLPIRKLPISPAKTPTKVTMIPVSIGKSPQKIAPASILGNNVIQTIVTSGGIGNKQTTITMSPSKVIKPGTVHLSTVSGQTKPIAPAGATIASVLGQQGSTVSQMRITLPVQSATNQLVASKAVSGGTQSVQRILLPATPNQVAIRPAPTISLTTSTVSASGSTTITQLPPGTTILSSGGQGLQGFALVPASYVAQLQQHMQVKQPSAPPPPAVAPAPPPVSQQRTEYIPIASNNPQVSESTIARSSSNGSMIEPTGARPRKPCNCTKSQCLKLYCDCFANGEFCHNCNCMSCSNNLEHEEERSKAIKSCLDRNPLAFHPKIGKGRDGESNRKHNKGCNCKRSGCLKNYCECYEAKIMCSSSCKCVGCKNFEESPERKTLMHLADAAEVRVQQQTAAKSRLSSQMCDLPTRPPPTGEKLPYSFITSEVVEATCACLMAQAEEAERMKMPPVVQERMVIEEFGRCLLQIIESASKTKRKDRGLLLDTSVAKTEFSIAFSIE</sequence>
<dbReference type="PANTHER" id="PTHR12446:SF34">
    <property type="entry name" value="PROTEIN LIN-54 HOMOLOG"/>
    <property type="match status" value="1"/>
</dbReference>
<evidence type="ECO:0000313" key="6">
    <source>
        <dbReference type="EMBL" id="KAL3875813.1"/>
    </source>
</evidence>
<organism evidence="6 7">
    <name type="scientific">Sinanodonta woodiana</name>
    <name type="common">Chinese pond mussel</name>
    <name type="synonym">Anodonta woodiana</name>
    <dbReference type="NCBI Taxonomy" id="1069815"/>
    <lineage>
        <taxon>Eukaryota</taxon>
        <taxon>Metazoa</taxon>
        <taxon>Spiralia</taxon>
        <taxon>Lophotrochozoa</taxon>
        <taxon>Mollusca</taxon>
        <taxon>Bivalvia</taxon>
        <taxon>Autobranchia</taxon>
        <taxon>Heteroconchia</taxon>
        <taxon>Palaeoheterodonta</taxon>
        <taxon>Unionida</taxon>
        <taxon>Unionoidea</taxon>
        <taxon>Unionidae</taxon>
        <taxon>Unioninae</taxon>
        <taxon>Sinanodonta</taxon>
    </lineage>
</organism>
<comment type="subcellular location">
    <subcellularLocation>
        <location evidence="1">Nucleus</location>
    </subcellularLocation>
</comment>
<gene>
    <name evidence="6" type="ORF">ACJMK2_033728</name>
</gene>
<reference evidence="6 7" key="1">
    <citation type="submission" date="2024-11" db="EMBL/GenBank/DDBJ databases">
        <title>Chromosome-level genome assembly of the freshwater bivalve Anodonta woodiana.</title>
        <authorList>
            <person name="Chen X."/>
        </authorList>
    </citation>
    <scope>NUCLEOTIDE SEQUENCE [LARGE SCALE GENOMIC DNA]</scope>
    <source>
        <strain evidence="6">MN2024</strain>
        <tissue evidence="6">Gills</tissue>
    </source>
</reference>
<accession>A0ABD3WST7</accession>
<evidence type="ECO:0000256" key="4">
    <source>
        <dbReference type="SAM" id="MobiDB-lite"/>
    </source>
</evidence>
<dbReference type="EMBL" id="JBJQND010000005">
    <property type="protein sequence ID" value="KAL3875813.1"/>
    <property type="molecule type" value="Genomic_DNA"/>
</dbReference>
<feature type="region of interest" description="Disordered" evidence="4">
    <location>
        <begin position="61"/>
        <end position="92"/>
    </location>
</feature>
<protein>
    <recommendedName>
        <fullName evidence="5">CRC domain-containing protein</fullName>
    </recommendedName>
</protein>
<dbReference type="GO" id="GO:0005634">
    <property type="term" value="C:nucleus"/>
    <property type="evidence" value="ECO:0007669"/>
    <property type="project" value="UniProtKB-SubCell"/>
</dbReference>
<feature type="region of interest" description="Disordered" evidence="4">
    <location>
        <begin position="133"/>
        <end position="155"/>
    </location>
</feature>
<dbReference type="InterPro" id="IPR033467">
    <property type="entry name" value="Tesmin/TSO1-like_CXC"/>
</dbReference>
<dbReference type="InterPro" id="IPR028307">
    <property type="entry name" value="Lin-54_fam"/>
</dbReference>
<keyword evidence="7" id="KW-1185">Reference proteome</keyword>
<dbReference type="InterPro" id="IPR005172">
    <property type="entry name" value="CRC"/>
</dbReference>
<comment type="caution">
    <text evidence="6">The sequence shown here is derived from an EMBL/GenBank/DDBJ whole genome shotgun (WGS) entry which is preliminary data.</text>
</comment>
<name>A0ABD3WST7_SINWO</name>